<dbReference type="Proteomes" id="UP001642520">
    <property type="component" value="Unassembled WGS sequence"/>
</dbReference>
<comment type="caution">
    <text evidence="2">The sequence shown here is derived from an EMBL/GenBank/DDBJ whole genome shotgun (WGS) entry which is preliminary data.</text>
</comment>
<accession>A0ABP1NIA2</accession>
<dbReference type="EMBL" id="CAXAJV020001290">
    <property type="protein sequence ID" value="CAL7940707.1"/>
    <property type="molecule type" value="Genomic_DNA"/>
</dbReference>
<feature type="region of interest" description="Disordered" evidence="1">
    <location>
        <begin position="1"/>
        <end position="22"/>
    </location>
</feature>
<sequence length="77" mass="8634">MDKSGSTSSTSNNDSPIACNSPHTVSLYHNIKVRLEDILKSVHEVDTNLKNIENQLFTTDKLLHEIQKETAPRSNVK</sequence>
<proteinExistence type="predicted"/>
<evidence type="ECO:0000313" key="2">
    <source>
        <dbReference type="EMBL" id="CAL7940707.1"/>
    </source>
</evidence>
<evidence type="ECO:0000256" key="1">
    <source>
        <dbReference type="SAM" id="MobiDB-lite"/>
    </source>
</evidence>
<keyword evidence="3" id="KW-1185">Reference proteome</keyword>
<gene>
    <name evidence="2" type="ORF">XYLVIOL_LOCUS4619</name>
</gene>
<feature type="compositionally biased region" description="Low complexity" evidence="1">
    <location>
        <begin position="1"/>
        <end position="15"/>
    </location>
</feature>
<organism evidence="2 3">
    <name type="scientific">Xylocopa violacea</name>
    <name type="common">Violet carpenter bee</name>
    <name type="synonym">Apis violacea</name>
    <dbReference type="NCBI Taxonomy" id="135666"/>
    <lineage>
        <taxon>Eukaryota</taxon>
        <taxon>Metazoa</taxon>
        <taxon>Ecdysozoa</taxon>
        <taxon>Arthropoda</taxon>
        <taxon>Hexapoda</taxon>
        <taxon>Insecta</taxon>
        <taxon>Pterygota</taxon>
        <taxon>Neoptera</taxon>
        <taxon>Endopterygota</taxon>
        <taxon>Hymenoptera</taxon>
        <taxon>Apocrita</taxon>
        <taxon>Aculeata</taxon>
        <taxon>Apoidea</taxon>
        <taxon>Anthophila</taxon>
        <taxon>Apidae</taxon>
        <taxon>Xylocopa</taxon>
        <taxon>Xylocopa</taxon>
    </lineage>
</organism>
<name>A0ABP1NIA2_XYLVO</name>
<evidence type="ECO:0000313" key="3">
    <source>
        <dbReference type="Proteomes" id="UP001642520"/>
    </source>
</evidence>
<reference evidence="2 3" key="1">
    <citation type="submission" date="2024-08" db="EMBL/GenBank/DDBJ databases">
        <authorList>
            <person name="Will J Nash"/>
            <person name="Angela Man"/>
            <person name="Seanna McTaggart"/>
            <person name="Kendall Baker"/>
            <person name="Tom Barker"/>
            <person name="Leah Catchpole"/>
            <person name="Alex Durrant"/>
            <person name="Karim Gharbi"/>
            <person name="Naomi Irish"/>
            <person name="Gemy Kaithakottil"/>
            <person name="Debby Ku"/>
            <person name="Aaliyah Providence"/>
            <person name="Felix Shaw"/>
            <person name="David Swarbreck"/>
            <person name="Chris Watkins"/>
            <person name="Ann M. McCartney"/>
            <person name="Giulio Formenti"/>
            <person name="Alice Mouton"/>
            <person name="Noel Vella"/>
            <person name="Bjorn M von Reumont"/>
            <person name="Adriana Vella"/>
            <person name="Wilfried Haerty"/>
        </authorList>
    </citation>
    <scope>NUCLEOTIDE SEQUENCE [LARGE SCALE GENOMIC DNA]</scope>
</reference>
<protein>
    <submittedName>
        <fullName evidence="2">Uncharacterized protein</fullName>
    </submittedName>
</protein>